<dbReference type="CDD" id="cd02440">
    <property type="entry name" value="AdoMet_MTases"/>
    <property type="match status" value="1"/>
</dbReference>
<dbReference type="SUPFAM" id="SSF53335">
    <property type="entry name" value="S-adenosyl-L-methionine-dependent methyltransferases"/>
    <property type="match status" value="1"/>
</dbReference>
<evidence type="ECO:0000256" key="12">
    <source>
        <dbReference type="ARBA" id="ARBA00047283"/>
    </source>
</evidence>
<sequence length="453" mass="48879">MVLMSKINPGRQLAVAVLTAVDTQGAYANIALDEALRHTHISSVDAGLATTIVYGVLQHQLTLDWQLAPFYTGKKIKPWVRIVLWTALYQMQYLDRVPDRAIFFDSTEIAKEQGNPGLASLVNGVLRNAQRKGFRQPESIKDPVERLSITASLPRWLVQQLLAIYGLEKTAKIAASVNSLPRPALRMNTPAYSVAEIQQSLAAEHITTQPSQVSPVGLVADGGHLAATAAFRDGMVTLQDESSMLVAPTLDIQPDDQVLDACAAPGGKTTHIASFLDAQVGGRVTALDIHAHKVQLIMQNAKRLHMTDRIEAETLDARAAAAHFGTGKFSKILVDAPCSGLGLLRRKPEIRYTKNAQDIAHLPAIQGAILDAVAPTLTAGGTLVYSTCTILPAENQEVVTAFLQRHPDFHQVPTTPIPAQIKATSISPALQLTPDDCGSDGFFIAKLVKNNIQ</sequence>
<keyword evidence="5" id="KW-0698">rRNA processing</keyword>
<evidence type="ECO:0000256" key="9">
    <source>
        <dbReference type="ARBA" id="ARBA00022884"/>
    </source>
</evidence>
<evidence type="ECO:0000256" key="1">
    <source>
        <dbReference type="ARBA" id="ARBA00002724"/>
    </source>
</evidence>
<name>A0A0R1MXS9_9LACO</name>
<dbReference type="InterPro" id="IPR035926">
    <property type="entry name" value="NusB-like_sf"/>
</dbReference>
<dbReference type="Pfam" id="PF01029">
    <property type="entry name" value="NusB"/>
    <property type="match status" value="1"/>
</dbReference>
<proteinExistence type="inferred from homology"/>
<protein>
    <recommendedName>
        <fullName evidence="3">16S rRNA (cytosine(967)-C(5))-methyltransferase</fullName>
        <ecNumber evidence="3">2.1.1.176</ecNumber>
    </recommendedName>
    <alternativeName>
        <fullName evidence="10">16S rRNA m5C967 methyltransferase</fullName>
    </alternativeName>
    <alternativeName>
        <fullName evidence="11">rRNA (cytosine-C(5)-)-methyltransferase RsmB</fullName>
    </alternativeName>
</protein>
<dbReference type="GO" id="GO:0006355">
    <property type="term" value="P:regulation of DNA-templated transcription"/>
    <property type="evidence" value="ECO:0007669"/>
    <property type="project" value="InterPro"/>
</dbReference>
<keyword evidence="4" id="KW-0963">Cytoplasm</keyword>
<comment type="caution">
    <text evidence="15">The sequence shown here is derived from an EMBL/GenBank/DDBJ whole genome shotgun (WGS) entry which is preliminary data.</text>
</comment>
<keyword evidence="7 13" id="KW-0808">Transferase</keyword>
<dbReference type="AlphaFoldDB" id="A0A0R1MXS9"/>
<evidence type="ECO:0000256" key="7">
    <source>
        <dbReference type="ARBA" id="ARBA00022679"/>
    </source>
</evidence>
<feature type="domain" description="SAM-dependent MTase RsmB/NOP-type" evidence="14">
    <location>
        <begin position="173"/>
        <end position="450"/>
    </location>
</feature>
<comment type="function">
    <text evidence="1">Specifically methylates the cytosine at position 967 (m5C967) of 16S rRNA.</text>
</comment>
<dbReference type="GO" id="GO:0003723">
    <property type="term" value="F:RNA binding"/>
    <property type="evidence" value="ECO:0007669"/>
    <property type="project" value="UniProtKB-UniRule"/>
</dbReference>
<evidence type="ECO:0000256" key="11">
    <source>
        <dbReference type="ARBA" id="ARBA00031088"/>
    </source>
</evidence>
<feature type="binding site" evidence="13">
    <location>
        <position position="288"/>
    </location>
    <ligand>
        <name>S-adenosyl-L-methionine</name>
        <dbReference type="ChEBI" id="CHEBI:59789"/>
    </ligand>
</feature>
<dbReference type="PANTHER" id="PTHR22807:SF53">
    <property type="entry name" value="RIBOSOMAL RNA SMALL SUBUNIT METHYLTRANSFERASE B-RELATED"/>
    <property type="match status" value="1"/>
</dbReference>
<evidence type="ECO:0000256" key="8">
    <source>
        <dbReference type="ARBA" id="ARBA00022691"/>
    </source>
</evidence>
<evidence type="ECO:0000259" key="14">
    <source>
        <dbReference type="PROSITE" id="PS51686"/>
    </source>
</evidence>
<dbReference type="NCBIfam" id="NF011494">
    <property type="entry name" value="PRK14902.1"/>
    <property type="match status" value="1"/>
</dbReference>
<feature type="active site" description="Nucleophile" evidence="13">
    <location>
        <position position="388"/>
    </location>
</feature>
<dbReference type="PATRIC" id="fig|1423792.3.peg.2532"/>
<evidence type="ECO:0000256" key="4">
    <source>
        <dbReference type="ARBA" id="ARBA00022490"/>
    </source>
</evidence>
<keyword evidence="6 13" id="KW-0489">Methyltransferase</keyword>
<reference evidence="15 16" key="1">
    <citation type="journal article" date="2015" name="Genome Announc.">
        <title>Expanding the biotechnology potential of lactobacilli through comparative genomics of 213 strains and associated genera.</title>
        <authorList>
            <person name="Sun Z."/>
            <person name="Harris H.M."/>
            <person name="McCann A."/>
            <person name="Guo C."/>
            <person name="Argimon S."/>
            <person name="Zhang W."/>
            <person name="Yang X."/>
            <person name="Jeffery I.B."/>
            <person name="Cooney J.C."/>
            <person name="Kagawa T.F."/>
            <person name="Liu W."/>
            <person name="Song Y."/>
            <person name="Salvetti E."/>
            <person name="Wrobel A."/>
            <person name="Rasinkangas P."/>
            <person name="Parkhill J."/>
            <person name="Rea M.C."/>
            <person name="O'Sullivan O."/>
            <person name="Ritari J."/>
            <person name="Douillard F.P."/>
            <person name="Paul Ross R."/>
            <person name="Yang R."/>
            <person name="Briner A.E."/>
            <person name="Felis G.E."/>
            <person name="de Vos W.M."/>
            <person name="Barrangou R."/>
            <person name="Klaenhammer T.R."/>
            <person name="Caufield P.W."/>
            <person name="Cui Y."/>
            <person name="Zhang H."/>
            <person name="O'Toole P.W."/>
        </authorList>
    </citation>
    <scope>NUCLEOTIDE SEQUENCE [LARGE SCALE GENOMIC DNA]</scope>
    <source>
        <strain evidence="15 16">DSM 12744</strain>
    </source>
</reference>
<dbReference type="InterPro" id="IPR006027">
    <property type="entry name" value="NusB_RsmB_TIM44"/>
</dbReference>
<dbReference type="InterPro" id="IPR054728">
    <property type="entry name" value="RsmB-like_ferredoxin"/>
</dbReference>
<dbReference type="InterPro" id="IPR004573">
    <property type="entry name" value="rRNA_ssu_MeTfrase_B"/>
</dbReference>
<dbReference type="InterPro" id="IPR029063">
    <property type="entry name" value="SAM-dependent_MTases_sf"/>
</dbReference>
<evidence type="ECO:0000313" key="15">
    <source>
        <dbReference type="EMBL" id="KRL12944.1"/>
    </source>
</evidence>
<dbReference type="FunFam" id="3.40.50.150:FF:000022">
    <property type="entry name" value="Ribosomal RNA small subunit methyltransferase B"/>
    <property type="match status" value="1"/>
</dbReference>
<dbReference type="GO" id="GO:0008649">
    <property type="term" value="F:rRNA methyltransferase activity"/>
    <property type="evidence" value="ECO:0007669"/>
    <property type="project" value="InterPro"/>
</dbReference>
<dbReference type="EC" id="2.1.1.176" evidence="3"/>
<dbReference type="NCBIfam" id="TIGR00563">
    <property type="entry name" value="rsmB"/>
    <property type="match status" value="1"/>
</dbReference>
<evidence type="ECO:0000256" key="13">
    <source>
        <dbReference type="PROSITE-ProRule" id="PRU01023"/>
    </source>
</evidence>
<dbReference type="GO" id="GO:0005737">
    <property type="term" value="C:cytoplasm"/>
    <property type="evidence" value="ECO:0007669"/>
    <property type="project" value="UniProtKB-SubCell"/>
</dbReference>
<dbReference type="Gene3D" id="3.40.50.150">
    <property type="entry name" value="Vaccinia Virus protein VP39"/>
    <property type="match status" value="1"/>
</dbReference>
<comment type="subcellular location">
    <subcellularLocation>
        <location evidence="2">Cytoplasm</location>
    </subcellularLocation>
</comment>
<evidence type="ECO:0000256" key="10">
    <source>
        <dbReference type="ARBA" id="ARBA00030399"/>
    </source>
</evidence>
<comment type="catalytic activity">
    <reaction evidence="12">
        <text>cytidine(967) in 16S rRNA + S-adenosyl-L-methionine = 5-methylcytidine(967) in 16S rRNA + S-adenosyl-L-homocysteine + H(+)</text>
        <dbReference type="Rhea" id="RHEA:42748"/>
        <dbReference type="Rhea" id="RHEA-COMP:10219"/>
        <dbReference type="Rhea" id="RHEA-COMP:10220"/>
        <dbReference type="ChEBI" id="CHEBI:15378"/>
        <dbReference type="ChEBI" id="CHEBI:57856"/>
        <dbReference type="ChEBI" id="CHEBI:59789"/>
        <dbReference type="ChEBI" id="CHEBI:74483"/>
        <dbReference type="ChEBI" id="CHEBI:82748"/>
        <dbReference type="EC" id="2.1.1.176"/>
    </reaction>
</comment>
<gene>
    <name evidence="15" type="ORF">FD09_GL002484</name>
</gene>
<dbReference type="PROSITE" id="PS51686">
    <property type="entry name" value="SAM_MT_RSMB_NOP"/>
    <property type="match status" value="1"/>
</dbReference>
<organism evidence="15 16">
    <name type="scientific">Schleiferilactobacillus perolens DSM 12744</name>
    <dbReference type="NCBI Taxonomy" id="1423792"/>
    <lineage>
        <taxon>Bacteria</taxon>
        <taxon>Bacillati</taxon>
        <taxon>Bacillota</taxon>
        <taxon>Bacilli</taxon>
        <taxon>Lactobacillales</taxon>
        <taxon>Lactobacillaceae</taxon>
        <taxon>Schleiferilactobacillus</taxon>
    </lineage>
</organism>
<evidence type="ECO:0000256" key="3">
    <source>
        <dbReference type="ARBA" id="ARBA00012140"/>
    </source>
</evidence>
<dbReference type="PANTHER" id="PTHR22807">
    <property type="entry name" value="NOP2 YEAST -RELATED NOL1/NOP2/FMU SUN DOMAIN-CONTAINING"/>
    <property type="match status" value="1"/>
</dbReference>
<evidence type="ECO:0000256" key="6">
    <source>
        <dbReference type="ARBA" id="ARBA00022603"/>
    </source>
</evidence>
<dbReference type="Proteomes" id="UP000051330">
    <property type="component" value="Unassembled WGS sequence"/>
</dbReference>
<feature type="binding site" evidence="13">
    <location>
        <position position="335"/>
    </location>
    <ligand>
        <name>S-adenosyl-L-methionine</name>
        <dbReference type="ChEBI" id="CHEBI:59789"/>
    </ligand>
</feature>
<accession>A0A0R1MXS9</accession>
<dbReference type="InterPro" id="IPR023267">
    <property type="entry name" value="RCMT"/>
</dbReference>
<dbReference type="SUPFAM" id="SSF48013">
    <property type="entry name" value="NusB-like"/>
    <property type="match status" value="1"/>
</dbReference>
<dbReference type="Pfam" id="PF01189">
    <property type="entry name" value="Methyltr_RsmB-F"/>
    <property type="match status" value="1"/>
</dbReference>
<dbReference type="Pfam" id="PF22458">
    <property type="entry name" value="RsmF-B_ferredox"/>
    <property type="match status" value="1"/>
</dbReference>
<comment type="similarity">
    <text evidence="13">Belongs to the class I-like SAM-binding methyltransferase superfamily. RsmB/NOP family.</text>
</comment>
<evidence type="ECO:0000256" key="5">
    <source>
        <dbReference type="ARBA" id="ARBA00022552"/>
    </source>
</evidence>
<dbReference type="EMBL" id="AZEC01000005">
    <property type="protein sequence ID" value="KRL12944.1"/>
    <property type="molecule type" value="Genomic_DNA"/>
</dbReference>
<dbReference type="InterPro" id="IPR001678">
    <property type="entry name" value="MeTrfase_RsmB-F_NOP2_dom"/>
</dbReference>
<keyword evidence="8 13" id="KW-0949">S-adenosyl-L-methionine</keyword>
<dbReference type="STRING" id="1423792.FD09_GL002484"/>
<dbReference type="Gene3D" id="1.10.940.10">
    <property type="entry name" value="NusB-like"/>
    <property type="match status" value="1"/>
</dbReference>
<dbReference type="Gene3D" id="3.30.70.1170">
    <property type="entry name" value="Sun protein, domain 3"/>
    <property type="match status" value="1"/>
</dbReference>
<dbReference type="InterPro" id="IPR049560">
    <property type="entry name" value="MeTrfase_RsmB-F_NOP2_cat"/>
</dbReference>
<feature type="binding site" evidence="13">
    <location>
        <position position="316"/>
    </location>
    <ligand>
        <name>S-adenosyl-L-methionine</name>
        <dbReference type="ChEBI" id="CHEBI:59789"/>
    </ligand>
</feature>
<keyword evidence="16" id="KW-1185">Reference proteome</keyword>
<dbReference type="PRINTS" id="PR02008">
    <property type="entry name" value="RCMTFAMILY"/>
</dbReference>
<evidence type="ECO:0000313" key="16">
    <source>
        <dbReference type="Proteomes" id="UP000051330"/>
    </source>
</evidence>
<keyword evidence="9 13" id="KW-0694">RNA-binding</keyword>
<feature type="binding site" evidence="13">
    <location>
        <begin position="262"/>
        <end position="268"/>
    </location>
    <ligand>
        <name>S-adenosyl-L-methionine</name>
        <dbReference type="ChEBI" id="CHEBI:59789"/>
    </ligand>
</feature>
<evidence type="ECO:0000256" key="2">
    <source>
        <dbReference type="ARBA" id="ARBA00004496"/>
    </source>
</evidence>